<evidence type="ECO:0000313" key="3">
    <source>
        <dbReference type="Proteomes" id="UP001138681"/>
    </source>
</evidence>
<keyword evidence="1" id="KW-1133">Transmembrane helix</keyword>
<reference evidence="2" key="1">
    <citation type="submission" date="2021-04" db="EMBL/GenBank/DDBJ databases">
        <authorList>
            <person name="Pira H."/>
            <person name="Risdian C."/>
            <person name="Wink J."/>
        </authorList>
    </citation>
    <scope>NUCLEOTIDE SEQUENCE</scope>
    <source>
        <strain evidence="2">WH158</strain>
    </source>
</reference>
<feature type="transmembrane region" description="Helical" evidence="1">
    <location>
        <begin position="6"/>
        <end position="26"/>
    </location>
</feature>
<evidence type="ECO:0000256" key="1">
    <source>
        <dbReference type="SAM" id="Phobius"/>
    </source>
</evidence>
<dbReference type="Proteomes" id="UP001138681">
    <property type="component" value="Unassembled WGS sequence"/>
</dbReference>
<dbReference type="EMBL" id="JAGSPC010000001">
    <property type="protein sequence ID" value="MBV7260025.1"/>
    <property type="molecule type" value="Genomic_DNA"/>
</dbReference>
<dbReference type="RefSeq" id="WP_218405193.1">
    <property type="nucleotide sequence ID" value="NZ_JAGSPC010000001.1"/>
</dbReference>
<comment type="caution">
    <text evidence="2">The sequence shown here is derived from an EMBL/GenBank/DDBJ whole genome shotgun (WGS) entry which is preliminary data.</text>
</comment>
<evidence type="ECO:0000313" key="2">
    <source>
        <dbReference type="EMBL" id="MBV7260025.1"/>
    </source>
</evidence>
<organism evidence="2 3">
    <name type="scientific">Erythrobacter crassostreae</name>
    <dbReference type="NCBI Taxonomy" id="2828328"/>
    <lineage>
        <taxon>Bacteria</taxon>
        <taxon>Pseudomonadati</taxon>
        <taxon>Pseudomonadota</taxon>
        <taxon>Alphaproteobacteria</taxon>
        <taxon>Sphingomonadales</taxon>
        <taxon>Erythrobacteraceae</taxon>
        <taxon>Erythrobacter/Porphyrobacter group</taxon>
        <taxon>Erythrobacter</taxon>
    </lineage>
</organism>
<dbReference type="AlphaFoldDB" id="A0A9X1F4D3"/>
<accession>A0A9X1F4D3</accession>
<keyword evidence="1" id="KW-0812">Transmembrane</keyword>
<keyword evidence="3" id="KW-1185">Reference proteome</keyword>
<name>A0A9X1F4D3_9SPHN</name>
<protein>
    <submittedName>
        <fullName evidence="2">Uncharacterized protein</fullName>
    </submittedName>
</protein>
<keyword evidence="1" id="KW-0472">Membrane</keyword>
<feature type="transmembrane region" description="Helical" evidence="1">
    <location>
        <begin position="33"/>
        <end position="55"/>
    </location>
</feature>
<gene>
    <name evidence="2" type="ORF">KCG46_10645</name>
</gene>
<sequence>MSEMAWISLVSLIGWLVIAGSAVASYQLGWSKLVRMVLVWVAIFCGAFVIASFFVGE</sequence>
<proteinExistence type="predicted"/>